<feature type="compositionally biased region" description="Low complexity" evidence="1">
    <location>
        <begin position="31"/>
        <end position="49"/>
    </location>
</feature>
<evidence type="ECO:0000313" key="4">
    <source>
        <dbReference type="Proteomes" id="UP001342314"/>
    </source>
</evidence>
<dbReference type="GO" id="GO:0005739">
    <property type="term" value="C:mitochondrion"/>
    <property type="evidence" value="ECO:0007669"/>
    <property type="project" value="InterPro"/>
</dbReference>
<evidence type="ECO:0000313" key="3">
    <source>
        <dbReference type="EMBL" id="GJN92567.1"/>
    </source>
</evidence>
<evidence type="ECO:0000256" key="1">
    <source>
        <dbReference type="SAM" id="MobiDB-lite"/>
    </source>
</evidence>
<dbReference type="InterPro" id="IPR040009">
    <property type="entry name" value="Mtf2/C5D6.12-like"/>
</dbReference>
<proteinExistence type="predicted"/>
<feature type="domain" description="Mtf2-like C-terminal" evidence="2">
    <location>
        <begin position="183"/>
        <end position="355"/>
    </location>
</feature>
<accession>A0AAV5GSS9</accession>
<comment type="caution">
    <text evidence="3">The sequence shown here is derived from an EMBL/GenBank/DDBJ whole genome shotgun (WGS) entry which is preliminary data.</text>
</comment>
<dbReference type="Proteomes" id="UP001342314">
    <property type="component" value="Unassembled WGS sequence"/>
</dbReference>
<feature type="compositionally biased region" description="Basic residues" evidence="1">
    <location>
        <begin position="530"/>
        <end position="541"/>
    </location>
</feature>
<gene>
    <name evidence="3" type="ORF">Rhopal_005597-T1</name>
</gene>
<feature type="region of interest" description="Disordered" evidence="1">
    <location>
        <begin position="99"/>
        <end position="122"/>
    </location>
</feature>
<sequence>MQRVLAATARLRPATRAFSSSPCWCQPDSGAPEASTSAAATEPSSSSTAYSLPHDAFSSAELDAAPRPSARSVPRQRQRQTLSDAEARAFADLLGELLPRSTQPPATPAAPQGRAGAQGQPSGMFDIFNPAAHSPDVPEGVNKVQQALMRRVGHKMGMHVDESSGKWERKQRSELTEPETLELDRLREELFALRSDKDVLEWGMREVFGYTDARTGILADPAALPISAPTPDSHVAAAAADATTVARGPSSRIFPDLLLLLFLVLRDAHANPHAALSVFSLAASNPFSYINGCTTALYLEVLRTRWAQGDVEQFQAGLDEMRSGGVPLNDKVRDLVRAVGEAMRADEERAELRVDAALASAASDPSAPPGAAVLDSAEREARVLRARFFGPRQVRAWTQMERIVEENLGELERARRAREDERWHAAERARRDRDGAERDQALRERPDFVSRAATLADEVRPQRERRVPRDRFVAAAAAPPSSDADGLLGRLAPKLERDEDGNVVLPKPPPFVNQYKIRRQNRTREEKARRDHKHPALWWRK</sequence>
<feature type="region of interest" description="Disordered" evidence="1">
    <location>
        <begin position="414"/>
        <end position="445"/>
    </location>
</feature>
<evidence type="ECO:0000259" key="2">
    <source>
        <dbReference type="Pfam" id="PF19189"/>
    </source>
</evidence>
<dbReference type="PANTHER" id="PTHR39468">
    <property type="entry name" value="CHROMOSOME 7, WHOLE GENOME SHOTGUN SEQUENCE"/>
    <property type="match status" value="1"/>
</dbReference>
<name>A0AAV5GSS9_9BASI</name>
<feature type="region of interest" description="Disordered" evidence="1">
    <location>
        <begin position="18"/>
        <end position="83"/>
    </location>
</feature>
<organism evidence="3 4">
    <name type="scientific">Rhodotorula paludigena</name>
    <dbReference type="NCBI Taxonomy" id="86838"/>
    <lineage>
        <taxon>Eukaryota</taxon>
        <taxon>Fungi</taxon>
        <taxon>Dikarya</taxon>
        <taxon>Basidiomycota</taxon>
        <taxon>Pucciniomycotina</taxon>
        <taxon>Microbotryomycetes</taxon>
        <taxon>Sporidiobolales</taxon>
        <taxon>Sporidiobolaceae</taxon>
        <taxon>Rhodotorula</taxon>
    </lineage>
</organism>
<dbReference type="AlphaFoldDB" id="A0AAV5GSS9"/>
<protein>
    <recommendedName>
        <fullName evidence="2">Mtf2-like C-terminal domain-containing protein</fullName>
    </recommendedName>
</protein>
<reference evidence="3 4" key="1">
    <citation type="submission" date="2021-12" db="EMBL/GenBank/DDBJ databases">
        <title>High titer production of polyol ester of fatty acids by Rhodotorula paludigena BS15 towards product separation-free biomass refinery.</title>
        <authorList>
            <person name="Mano J."/>
            <person name="Ono H."/>
            <person name="Tanaka T."/>
            <person name="Naito K."/>
            <person name="Sushida H."/>
            <person name="Ike M."/>
            <person name="Tokuyasu K."/>
            <person name="Kitaoka M."/>
        </authorList>
    </citation>
    <scope>NUCLEOTIDE SEQUENCE [LARGE SCALE GENOMIC DNA]</scope>
    <source>
        <strain evidence="3 4">BS15</strain>
    </source>
</reference>
<dbReference type="Pfam" id="PF19189">
    <property type="entry name" value="Mtf2"/>
    <property type="match status" value="1"/>
</dbReference>
<dbReference type="PANTHER" id="PTHR39468:SF1">
    <property type="entry name" value="MTF2-LIKE C-TERMINAL DOMAIN-CONTAINING PROTEIN"/>
    <property type="match status" value="1"/>
</dbReference>
<dbReference type="EMBL" id="BQKY01000011">
    <property type="protein sequence ID" value="GJN92567.1"/>
    <property type="molecule type" value="Genomic_DNA"/>
</dbReference>
<dbReference type="InterPro" id="IPR043837">
    <property type="entry name" value="Mtf2-like_C"/>
</dbReference>
<keyword evidence="4" id="KW-1185">Reference proteome</keyword>
<feature type="region of interest" description="Disordered" evidence="1">
    <location>
        <begin position="518"/>
        <end position="541"/>
    </location>
</feature>